<feature type="region of interest" description="Disordered" evidence="2">
    <location>
        <begin position="139"/>
        <end position="194"/>
    </location>
</feature>
<evidence type="ECO:0008006" key="5">
    <source>
        <dbReference type="Google" id="ProtNLM"/>
    </source>
</evidence>
<evidence type="ECO:0000313" key="3">
    <source>
        <dbReference type="EMBL" id="GBF51395.1"/>
    </source>
</evidence>
<dbReference type="AlphaFoldDB" id="A0A2P2E3B0"/>
<dbReference type="PROSITE" id="PS50005">
    <property type="entry name" value="TPR"/>
    <property type="match status" value="1"/>
</dbReference>
<keyword evidence="4" id="KW-1185">Reference proteome</keyword>
<evidence type="ECO:0000256" key="2">
    <source>
        <dbReference type="SAM" id="MobiDB-lite"/>
    </source>
</evidence>
<dbReference type="SMART" id="SM00028">
    <property type="entry name" value="TPR"/>
    <property type="match status" value="5"/>
</dbReference>
<dbReference type="Pfam" id="PF13432">
    <property type="entry name" value="TPR_16"/>
    <property type="match status" value="1"/>
</dbReference>
<sequence>MEFVGKWVCILVSFLWFFSIGAEENPILKDAKKAFARKAYSEAIKKFAKYAELHPNDGEPYMYMGYIYEYKKDYPNSIQNFRKAAELNLEKSHKKTVLLKLALFFNYHQDWNAAATYSSRYLKYDPQNEEVQKIYNRAIGNRGNPNSNHTAYHVPQKQPEPKQEPKQNPKKQASPDTDSDEVRPSAEYEEELKNNPNQEELRWEYVLALFEEKKYDLAEKNILLLIEKNPNRTRYHYKLGIVKLRKDDPKAAIESFERARKNPFSKDTNVFLYYVYLNEGIAYQKLKQFDMAESSFQSAYKQVNKDTPLLALARLYHDKSEWQKCAESAESALQINPQIESHMFRFLCLAEAEKSGTKLEKSFESYFQYLETNFSNPQKAPDKYRLGFLRLARQLTVVGKEQTAEKYFSVLESDEEVNQTREYLFYRGKNLFYLNKIDPAISLLSKVNQSSAASYLLARAYAKKGDLASVKIHLKNAGSLKDEYWETARKETDFKVFEREESFKNFLVNKGKETTTPPLSNP</sequence>
<dbReference type="EMBL" id="BFBB01000008">
    <property type="protein sequence ID" value="GBF51395.1"/>
    <property type="molecule type" value="Genomic_DNA"/>
</dbReference>
<dbReference type="InterPro" id="IPR011990">
    <property type="entry name" value="TPR-like_helical_dom_sf"/>
</dbReference>
<name>A0A2P2E3B0_9LEPT</name>
<dbReference type="OrthoDB" id="312829at2"/>
<dbReference type="InterPro" id="IPR019734">
    <property type="entry name" value="TPR_rpt"/>
</dbReference>
<dbReference type="PANTHER" id="PTHR12558:SF13">
    <property type="entry name" value="CELL DIVISION CYCLE PROTEIN 27 HOMOLOG"/>
    <property type="match status" value="1"/>
</dbReference>
<organism evidence="3 4">
    <name type="scientific">Leptospira ryugenii</name>
    <dbReference type="NCBI Taxonomy" id="1917863"/>
    <lineage>
        <taxon>Bacteria</taxon>
        <taxon>Pseudomonadati</taxon>
        <taxon>Spirochaetota</taxon>
        <taxon>Spirochaetia</taxon>
        <taxon>Leptospirales</taxon>
        <taxon>Leptospiraceae</taxon>
        <taxon>Leptospira</taxon>
    </lineage>
</organism>
<dbReference type="Pfam" id="PF13181">
    <property type="entry name" value="TPR_8"/>
    <property type="match status" value="1"/>
</dbReference>
<evidence type="ECO:0000256" key="1">
    <source>
        <dbReference type="PROSITE-ProRule" id="PRU00339"/>
    </source>
</evidence>
<reference evidence="3 4" key="1">
    <citation type="submission" date="2018-02" db="EMBL/GenBank/DDBJ databases">
        <title>Novel Leptospira species isolated from soil and water in Japan.</title>
        <authorList>
            <person name="Nakao R."/>
            <person name="Masuzawa T."/>
        </authorList>
    </citation>
    <scope>NUCLEOTIDE SEQUENCE [LARGE SCALE GENOMIC DNA]</scope>
    <source>
        <strain evidence="3 4">YH101</strain>
    </source>
</reference>
<evidence type="ECO:0000313" key="4">
    <source>
        <dbReference type="Proteomes" id="UP000245133"/>
    </source>
</evidence>
<keyword evidence="1" id="KW-0802">TPR repeat</keyword>
<feature type="repeat" description="TPR" evidence="1">
    <location>
        <begin position="58"/>
        <end position="91"/>
    </location>
</feature>
<dbReference type="Proteomes" id="UP000245133">
    <property type="component" value="Unassembled WGS sequence"/>
</dbReference>
<proteinExistence type="predicted"/>
<accession>A0A2P2E3B0</accession>
<dbReference type="PANTHER" id="PTHR12558">
    <property type="entry name" value="CELL DIVISION CYCLE 16,23,27"/>
    <property type="match status" value="1"/>
</dbReference>
<dbReference type="SUPFAM" id="SSF48452">
    <property type="entry name" value="TPR-like"/>
    <property type="match status" value="2"/>
</dbReference>
<dbReference type="Gene3D" id="1.25.40.10">
    <property type="entry name" value="Tetratricopeptide repeat domain"/>
    <property type="match status" value="3"/>
</dbReference>
<comment type="caution">
    <text evidence="3">The sequence shown here is derived from an EMBL/GenBank/DDBJ whole genome shotgun (WGS) entry which is preliminary data.</text>
</comment>
<protein>
    <recommendedName>
        <fullName evidence="5">Tetratricopeptide repeat protein</fullName>
    </recommendedName>
</protein>
<gene>
    <name evidence="3" type="ORF">LPTSP4_29310</name>
</gene>